<proteinExistence type="predicted"/>
<comment type="caution">
    <text evidence="2">The sequence shown here is derived from an EMBL/GenBank/DDBJ whole genome shotgun (WGS) entry which is preliminary data.</text>
</comment>
<reference evidence="2 3" key="1">
    <citation type="submission" date="2019-12" db="EMBL/GenBank/DDBJ databases">
        <title>Shinella kummerowiae sp. nov., a symbiotic bacterium isolated from root nodules of the herbal legume Kummerowia stipulacea.</title>
        <authorList>
            <person name="Gao J."/>
        </authorList>
    </citation>
    <scope>NUCLEOTIDE SEQUENCE [LARGE SCALE GENOMIC DNA]</scope>
    <source>
        <strain evidence="2 3">CCBAU 25048</strain>
    </source>
</reference>
<feature type="compositionally biased region" description="Basic and acidic residues" evidence="1">
    <location>
        <begin position="510"/>
        <end position="521"/>
    </location>
</feature>
<sequence length="521" mass="57867">MSGFPNVSAADYLDTAIRNASNLVVSGKRGLERRTNACRQPLSPSHERIEKAVDAALGDFIPAHEVYNDMRRAALEAIIDNHLYKADPVTDRVRLESVAQTIQAKQPRFRNPGKEQTVEPALIAGLYRQVKDLPPFALAGHRWEQTKLDGNTAGTVRGHESPAMILANPISNAIMPASPYYNDLRQTFFDLVRTKGAAVKNWLQEEARIREEKRKPGAPRFIKNEFFYHNKNAIEDFDKLLLPHKKAFEAEIPPSKPISPEALVRIGRLMVAHHRSWVPIRIPPQDGQPIAKIPRLNLRDTTNSVPDKVPPGIAEASRHFQPDIAADRPKAIGFRDRLVEQIDSILPPTASNFSKRLQLGKRIFAAREKMLSANSAEQAYRAALGNPDAKKNEATSQHQQTIRDMAETCERFVAAYEGRDPGFGLDAESAGPAAPVRRLGKQRMTANLNGLKKAGADEQQLPIAAFFTSTKRSRAEMESQTGEPATKSPGRPQAETAGTPSLKKPALLDLRSREDERGLRR</sequence>
<organism evidence="2 3">
    <name type="scientific">Shinella kummerowiae</name>
    <dbReference type="NCBI Taxonomy" id="417745"/>
    <lineage>
        <taxon>Bacteria</taxon>
        <taxon>Pseudomonadati</taxon>
        <taxon>Pseudomonadota</taxon>
        <taxon>Alphaproteobacteria</taxon>
        <taxon>Hyphomicrobiales</taxon>
        <taxon>Rhizobiaceae</taxon>
        <taxon>Shinella</taxon>
    </lineage>
</organism>
<dbReference type="Proteomes" id="UP000435802">
    <property type="component" value="Unassembled WGS sequence"/>
</dbReference>
<protein>
    <submittedName>
        <fullName evidence="2">Uncharacterized protein</fullName>
    </submittedName>
</protein>
<evidence type="ECO:0000256" key="1">
    <source>
        <dbReference type="SAM" id="MobiDB-lite"/>
    </source>
</evidence>
<feature type="region of interest" description="Disordered" evidence="1">
    <location>
        <begin position="466"/>
        <end position="521"/>
    </location>
</feature>
<name>A0A6N8SKR0_9HYPH</name>
<evidence type="ECO:0000313" key="2">
    <source>
        <dbReference type="EMBL" id="MXN49013.1"/>
    </source>
</evidence>
<evidence type="ECO:0000313" key="3">
    <source>
        <dbReference type="Proteomes" id="UP000435802"/>
    </source>
</evidence>
<dbReference type="RefSeq" id="WP_160862491.1">
    <property type="nucleotide sequence ID" value="NZ_WUMK01000014.1"/>
</dbReference>
<gene>
    <name evidence="2" type="ORF">GR138_27810</name>
</gene>
<accession>A0A6N8SKR0</accession>
<keyword evidence="3" id="KW-1185">Reference proteome</keyword>
<dbReference type="AlphaFoldDB" id="A0A6N8SKR0"/>
<dbReference type="EMBL" id="WUMK01000014">
    <property type="protein sequence ID" value="MXN49013.1"/>
    <property type="molecule type" value="Genomic_DNA"/>
</dbReference>